<reference evidence="6 7" key="1">
    <citation type="journal article" date="2013" name="Lancet">
        <title>First case of E anophelis outbreak in an intensive-care unit.</title>
        <authorList>
            <person name="Teo J."/>
            <person name="Tan S.Y."/>
            <person name="Tay M."/>
            <person name="Ding Y."/>
            <person name="Kjelleberg S."/>
            <person name="Givskov M."/>
            <person name="Lin R.T."/>
            <person name="Yang L."/>
        </authorList>
    </citation>
    <scope>NUCLEOTIDE SEQUENCE [LARGE SCALE GENOMIC DNA]</scope>
    <source>
        <strain evidence="6 7">NUHP1</strain>
    </source>
</reference>
<dbReference type="PANTHER" id="PTHR40980:SF4">
    <property type="entry name" value="TONB-DEPENDENT RECEPTOR-LIKE BETA-BARREL DOMAIN-CONTAINING PROTEIN"/>
    <property type="match status" value="1"/>
</dbReference>
<dbReference type="InterPro" id="IPR037066">
    <property type="entry name" value="Plug_dom_sf"/>
</dbReference>
<dbReference type="KEGG" id="eao:BD94_3055"/>
<evidence type="ECO:0000256" key="2">
    <source>
        <dbReference type="ARBA" id="ARBA00023136"/>
    </source>
</evidence>
<sequence>MKNKSGIWAVMILSTLCSIVHAQNTSGKNSEKEIQTVNLNGKKKLVERKIDRMVFNVENSIASQGMDGVEALRNTPLVKVDETSGISIVGKSNVSVMINDRIVQMSGSELLNYLKSVRSENIAKIEVITTPPAKYDAQGNSGIINIVLKKNSNLGWSGNLTTAYIRKSRDGFVNNIGLNYQSGKISSSLKLRHYDTKKNSTEQNEIIANKGLKSLDRRVDMPNGLGLNYSLDYKISEKSNAGVVYDFGSGHMNMDINNSSEYFTGNKQDSLLTTYAEHRQRIPTHTLNVYYDLKLDTLGKKMSVGGNYFSNIPVNNIGFRTINHNINNTEDYRSYSKINYSIWSGQLDFTLPYKFANIETGAKMAYFQNSSDLEYFRIANGNSVLMPDGKNLFEYKEQNYAGYFSIDKKIDEQWSVKGGIRYEYSVIDGFNPASGERNKYNYGRFFPTAYVAYKADDENTFTANYSRRINRPFFRAINPYRWYINPYSFAKGNPYLRPSYNDNIELGYSYKNKFTATLYYQQIKDSYSQLVTFNDGIKIIDYANMFDQTNYGMNLGYNDILFKFWELSASANLYYSKSNGIIPEVVGQKAFNMYYNINNTFTLNTRKTIAMFANFTQQLPGSSGNFRSDGYSFLSLGAKLFLMDKKLQINASVDDVFKKAISKGESIFTDSVMKYRNYYDYRGLNLSVSYTFGNNKVKGASRNVKFDEKSRAN</sequence>
<feature type="chain" id="PRO_5001717867" evidence="4">
    <location>
        <begin position="23"/>
        <end position="713"/>
    </location>
</feature>
<keyword evidence="3" id="KW-0998">Cell outer membrane</keyword>
<dbReference type="Gene3D" id="2.40.170.20">
    <property type="entry name" value="TonB-dependent receptor, beta-barrel domain"/>
    <property type="match status" value="1"/>
</dbReference>
<dbReference type="InterPro" id="IPR036942">
    <property type="entry name" value="Beta-barrel_TonB_sf"/>
</dbReference>
<dbReference type="InterPro" id="IPR041700">
    <property type="entry name" value="OMP_b-brl_3"/>
</dbReference>
<dbReference type="PANTHER" id="PTHR40980">
    <property type="entry name" value="PLUG DOMAIN-CONTAINING PROTEIN"/>
    <property type="match status" value="1"/>
</dbReference>
<dbReference type="SUPFAM" id="SSF56935">
    <property type="entry name" value="Porins"/>
    <property type="match status" value="1"/>
</dbReference>
<protein>
    <submittedName>
        <fullName evidence="6">TonB-dependent receptor</fullName>
    </submittedName>
</protein>
<dbReference type="Gene3D" id="2.170.130.10">
    <property type="entry name" value="TonB-dependent receptor, plug domain"/>
    <property type="match status" value="1"/>
</dbReference>
<dbReference type="Pfam" id="PF14905">
    <property type="entry name" value="OMP_b-brl_3"/>
    <property type="match status" value="1"/>
</dbReference>
<evidence type="ECO:0000313" key="7">
    <source>
        <dbReference type="Proteomes" id="UP000028933"/>
    </source>
</evidence>
<dbReference type="GO" id="GO:0009279">
    <property type="term" value="C:cell outer membrane"/>
    <property type="evidence" value="ECO:0007669"/>
    <property type="project" value="UniProtKB-SubCell"/>
</dbReference>
<name>A0A077EMP5_9FLAO</name>
<evidence type="ECO:0000313" key="6">
    <source>
        <dbReference type="EMBL" id="AIL46830.1"/>
    </source>
</evidence>
<accession>A0A077EMP5</accession>
<feature type="domain" description="Outer membrane protein beta-barrel" evidence="5">
    <location>
        <begin position="294"/>
        <end position="690"/>
    </location>
</feature>
<dbReference type="EMBL" id="CP007547">
    <property type="protein sequence ID" value="AIL46830.1"/>
    <property type="molecule type" value="Genomic_DNA"/>
</dbReference>
<dbReference type="eggNOG" id="COG4771">
    <property type="taxonomic scope" value="Bacteria"/>
</dbReference>
<evidence type="ECO:0000259" key="5">
    <source>
        <dbReference type="Pfam" id="PF14905"/>
    </source>
</evidence>
<evidence type="ECO:0000256" key="1">
    <source>
        <dbReference type="ARBA" id="ARBA00004442"/>
    </source>
</evidence>
<evidence type="ECO:0000256" key="4">
    <source>
        <dbReference type="SAM" id="SignalP"/>
    </source>
</evidence>
<evidence type="ECO:0000256" key="3">
    <source>
        <dbReference type="ARBA" id="ARBA00023237"/>
    </source>
</evidence>
<dbReference type="HOGENOM" id="CLU_017617_1_0_10"/>
<feature type="signal peptide" evidence="4">
    <location>
        <begin position="1"/>
        <end position="22"/>
    </location>
</feature>
<proteinExistence type="predicted"/>
<comment type="subcellular location">
    <subcellularLocation>
        <location evidence="1">Cell outer membrane</location>
    </subcellularLocation>
</comment>
<keyword evidence="6" id="KW-0675">Receptor</keyword>
<gene>
    <name evidence="6" type="ORF">BD94_3055</name>
</gene>
<dbReference type="Proteomes" id="UP000028933">
    <property type="component" value="Chromosome"/>
</dbReference>
<organism evidence="6 7">
    <name type="scientific">Elizabethkingia anophelis NUHP1</name>
    <dbReference type="NCBI Taxonomy" id="1338011"/>
    <lineage>
        <taxon>Bacteria</taxon>
        <taxon>Pseudomonadati</taxon>
        <taxon>Bacteroidota</taxon>
        <taxon>Flavobacteriia</taxon>
        <taxon>Flavobacteriales</taxon>
        <taxon>Weeksellaceae</taxon>
        <taxon>Elizabethkingia</taxon>
    </lineage>
</organism>
<dbReference type="RefSeq" id="WP_024566172.1">
    <property type="nucleotide sequence ID" value="NZ_CP007547.1"/>
</dbReference>
<keyword evidence="2" id="KW-0472">Membrane</keyword>
<dbReference type="STRING" id="1338011.BD94_3055"/>
<keyword evidence="4" id="KW-0732">Signal</keyword>
<dbReference type="AlphaFoldDB" id="A0A077EMP5"/>